<feature type="transmembrane region" description="Helical" evidence="4">
    <location>
        <begin position="226"/>
        <end position="247"/>
    </location>
</feature>
<reference evidence="6" key="2">
    <citation type="journal article" date="2021" name="PeerJ">
        <title>Extensive microbial diversity within the chicken gut microbiome revealed by metagenomics and culture.</title>
        <authorList>
            <person name="Gilroy R."/>
            <person name="Ravi A."/>
            <person name="Getino M."/>
            <person name="Pursley I."/>
            <person name="Horton D.L."/>
            <person name="Alikhan N.F."/>
            <person name="Baker D."/>
            <person name="Gharbi K."/>
            <person name="Hall N."/>
            <person name="Watson M."/>
            <person name="Adriaenssens E.M."/>
            <person name="Foster-Nyarko E."/>
            <person name="Jarju S."/>
            <person name="Secka A."/>
            <person name="Antonio M."/>
            <person name="Oren A."/>
            <person name="Chaudhuri R.R."/>
            <person name="La Ragione R."/>
            <person name="Hildebrand F."/>
            <person name="Pallen M.J."/>
        </authorList>
    </citation>
    <scope>NUCLEOTIDE SEQUENCE</scope>
    <source>
        <strain evidence="6">D5-748</strain>
    </source>
</reference>
<dbReference type="Pfam" id="PF23562">
    <property type="entry name" value="AMP-binding_C_3"/>
    <property type="match status" value="1"/>
</dbReference>
<dbReference type="InterPro" id="IPR045851">
    <property type="entry name" value="AMP-bd_C_sf"/>
</dbReference>
<dbReference type="Pfam" id="PF00501">
    <property type="entry name" value="AMP-binding"/>
    <property type="match status" value="1"/>
</dbReference>
<accession>A0A9D9ED17</accession>
<dbReference type="EMBL" id="JADIMO010000006">
    <property type="protein sequence ID" value="MBO8444110.1"/>
    <property type="molecule type" value="Genomic_DNA"/>
</dbReference>
<keyword evidence="4" id="KW-0472">Membrane</keyword>
<dbReference type="PANTHER" id="PTHR43272">
    <property type="entry name" value="LONG-CHAIN-FATTY-ACID--COA LIGASE"/>
    <property type="match status" value="1"/>
</dbReference>
<reference evidence="6" key="1">
    <citation type="submission" date="2020-10" db="EMBL/GenBank/DDBJ databases">
        <authorList>
            <person name="Gilroy R."/>
        </authorList>
    </citation>
    <scope>NUCLEOTIDE SEQUENCE</scope>
    <source>
        <strain evidence="6">D5-748</strain>
    </source>
</reference>
<dbReference type="InterPro" id="IPR042099">
    <property type="entry name" value="ANL_N_sf"/>
</dbReference>
<dbReference type="PROSITE" id="PS00455">
    <property type="entry name" value="AMP_BINDING"/>
    <property type="match status" value="1"/>
</dbReference>
<dbReference type="Gene3D" id="3.40.50.12780">
    <property type="entry name" value="N-terminal domain of ligase-like"/>
    <property type="match status" value="1"/>
</dbReference>
<keyword evidence="2" id="KW-0067">ATP-binding</keyword>
<evidence type="ECO:0000256" key="4">
    <source>
        <dbReference type="SAM" id="Phobius"/>
    </source>
</evidence>
<organism evidence="6 7">
    <name type="scientific">Candidatus Cryptobacteroides merdavium</name>
    <dbReference type="NCBI Taxonomy" id="2840769"/>
    <lineage>
        <taxon>Bacteria</taxon>
        <taxon>Pseudomonadati</taxon>
        <taxon>Bacteroidota</taxon>
        <taxon>Bacteroidia</taxon>
        <taxon>Bacteroidales</taxon>
        <taxon>Candidatus Cryptobacteroides</taxon>
    </lineage>
</organism>
<evidence type="ECO:0000259" key="5">
    <source>
        <dbReference type="Pfam" id="PF00501"/>
    </source>
</evidence>
<comment type="caution">
    <text evidence="6">The sequence shown here is derived from an EMBL/GenBank/DDBJ whole genome shotgun (WGS) entry which is preliminary data.</text>
</comment>
<comment type="catalytic activity">
    <reaction evidence="3">
        <text>a long-chain fatty acid + ATP + CoA = a long-chain fatty acyl-CoA + AMP + diphosphate</text>
        <dbReference type="Rhea" id="RHEA:15421"/>
        <dbReference type="ChEBI" id="CHEBI:30616"/>
        <dbReference type="ChEBI" id="CHEBI:33019"/>
        <dbReference type="ChEBI" id="CHEBI:57287"/>
        <dbReference type="ChEBI" id="CHEBI:57560"/>
        <dbReference type="ChEBI" id="CHEBI:83139"/>
        <dbReference type="ChEBI" id="CHEBI:456215"/>
        <dbReference type="EC" id="6.2.1.3"/>
    </reaction>
    <physiologicalReaction direction="left-to-right" evidence="3">
        <dbReference type="Rhea" id="RHEA:15422"/>
    </physiologicalReaction>
</comment>
<dbReference type="GO" id="GO:0004467">
    <property type="term" value="F:long-chain fatty acid-CoA ligase activity"/>
    <property type="evidence" value="ECO:0007669"/>
    <property type="project" value="UniProtKB-EC"/>
</dbReference>
<dbReference type="InterPro" id="IPR000873">
    <property type="entry name" value="AMP-dep_synth/lig_dom"/>
</dbReference>
<proteinExistence type="predicted"/>
<dbReference type="InterPro" id="IPR020845">
    <property type="entry name" value="AMP-binding_CS"/>
</dbReference>
<sequence length="547" mass="60348">MRHYLSRLEETVKSHWDTPALCNWKGEQFTFGQTAEYIEKFHLLFAAAGVEKMDKIAICAKNSARWCISFLAVNTYEAVAVPILADFHPESVSALVDHSESILLITDNDIWKKLDASAMPALKGVISAGDFSLPHCTDRKLKKAMESLNEMFQKKFPGGFSPADVSYPADNGGELAVINYTSGTTSAPKGVMLRYECLSSNIEFGHDFMPCTPGETMVSMLPMAHMYGMVFEFLYPLCGGASVWFLGKTPTPTLLLGAMAAVKPYLVITVPLVMEKIFKGAVLPVLKKPAVSALVRIPLLNKVIFNAIRKKLMTALGGNVRAIVMGGAALNPEVEMWFRRFRLPFTVGYGMTECAPLLGYAPWDSFVPKSCGRCVDRCEVRIDSDDPEHVVGEIQVRGVNVMSGYYRNPEATEAAFTPDGWLRTGDLGVVDAAGNIFIRGRSKNMILSSNGQNIYPEEVEAIVNNQPYVVESVVVDRNSRLVALVYFDRDKMAADGMAPDAVSSVAETVMAEANRSLPAYSRISKVEVMDTPFEKTPKMSIRRFLYK</sequence>
<evidence type="ECO:0000256" key="3">
    <source>
        <dbReference type="ARBA" id="ARBA00024484"/>
    </source>
</evidence>
<feature type="domain" description="AMP-dependent synthetase/ligase" evidence="5">
    <location>
        <begin position="8"/>
        <end position="406"/>
    </location>
</feature>
<name>A0A9D9ED17_9BACT</name>
<evidence type="ECO:0000256" key="1">
    <source>
        <dbReference type="ARBA" id="ARBA00022741"/>
    </source>
</evidence>
<evidence type="ECO:0000313" key="6">
    <source>
        <dbReference type="EMBL" id="MBO8444110.1"/>
    </source>
</evidence>
<dbReference type="GO" id="GO:0016020">
    <property type="term" value="C:membrane"/>
    <property type="evidence" value="ECO:0007669"/>
    <property type="project" value="TreeGrafter"/>
</dbReference>
<dbReference type="PANTHER" id="PTHR43272:SF33">
    <property type="entry name" value="AMP-BINDING DOMAIN-CONTAINING PROTEIN-RELATED"/>
    <property type="match status" value="1"/>
</dbReference>
<dbReference type="Proteomes" id="UP000823619">
    <property type="component" value="Unassembled WGS sequence"/>
</dbReference>
<protein>
    <submittedName>
        <fullName evidence="6">AMP-binding protein</fullName>
    </submittedName>
</protein>
<evidence type="ECO:0000313" key="7">
    <source>
        <dbReference type="Proteomes" id="UP000823619"/>
    </source>
</evidence>
<keyword evidence="1" id="KW-0547">Nucleotide-binding</keyword>
<dbReference type="Gene3D" id="3.30.300.30">
    <property type="match status" value="1"/>
</dbReference>
<feature type="transmembrane region" description="Helical" evidence="4">
    <location>
        <begin position="253"/>
        <end position="274"/>
    </location>
</feature>
<keyword evidence="4" id="KW-1133">Transmembrane helix</keyword>
<dbReference type="GO" id="GO:0005524">
    <property type="term" value="F:ATP binding"/>
    <property type="evidence" value="ECO:0007669"/>
    <property type="project" value="UniProtKB-KW"/>
</dbReference>
<evidence type="ECO:0000256" key="2">
    <source>
        <dbReference type="ARBA" id="ARBA00022840"/>
    </source>
</evidence>
<gene>
    <name evidence="6" type="ORF">IAC23_00190</name>
</gene>
<keyword evidence="4" id="KW-0812">Transmembrane</keyword>
<dbReference type="SUPFAM" id="SSF56801">
    <property type="entry name" value="Acetyl-CoA synthetase-like"/>
    <property type="match status" value="1"/>
</dbReference>
<dbReference type="AlphaFoldDB" id="A0A9D9ED17"/>